<sequence length="412" mass="45881">MPSIVTTVVKVSLQVRHLPPEKFIFDSSNATVVTQETMSKPDDFSDILNGVMWFQVLFASVFIALRLYTRHHVIRNMGWDDILMIVNLATFIGYVACISVGITYGVGRRTVDIVRMDLDYSRAMKWEAIGQGICIMGIAASKGSVAFFLLRIVAKPWHIVILWFCILSTTALCIITTALLFVQCRPTAFLWDQSIEGGYCWLNFTQVGLTMGSWSAAMDFALALLPWHIVMGLNMKRKEKITIACGLSLGIFAGTCSIVRTIELQSLSSVEDYVYDTSTMLLWSSSEVCLTIVCACIPVLRPLYVRMKYGSGGDSAAKRSYPLDDHSESNNSRNRKKADHRSSDGIYMGPGGSILQTTVRMGSDTASEETMLRECEEQPFKSDSQARDAGRNTDRTHDIKVTTTVTSMDERV</sequence>
<evidence type="ECO:0000256" key="1">
    <source>
        <dbReference type="ARBA" id="ARBA00004141"/>
    </source>
</evidence>
<dbReference type="GO" id="GO:0016020">
    <property type="term" value="C:membrane"/>
    <property type="evidence" value="ECO:0007669"/>
    <property type="project" value="UniProtKB-SubCell"/>
</dbReference>
<proteinExistence type="inferred from homology"/>
<name>M1Z7R8_LEPMJ</name>
<dbReference type="PANTHER" id="PTHR33048">
    <property type="entry name" value="PTH11-LIKE INTEGRAL MEMBRANE PROTEIN (AFU_ORTHOLOGUE AFUA_5G11245)"/>
    <property type="match status" value="1"/>
</dbReference>
<accession>M1Z7R8</accession>
<feature type="transmembrane region" description="Helical" evidence="7">
    <location>
        <begin position="47"/>
        <end position="69"/>
    </location>
</feature>
<evidence type="ECO:0000256" key="7">
    <source>
        <dbReference type="SAM" id="Phobius"/>
    </source>
</evidence>
<dbReference type="InParanoid" id="M1Z7R8"/>
<comment type="similarity">
    <text evidence="5">Belongs to the SAT4 family.</text>
</comment>
<comment type="subcellular location">
    <subcellularLocation>
        <location evidence="1">Membrane</location>
        <topology evidence="1">Multi-pass membrane protein</topology>
    </subcellularLocation>
</comment>
<dbReference type="EMBL" id="FP929136">
    <property type="protein sequence ID" value="CCT61136.1"/>
    <property type="molecule type" value="Genomic_DNA"/>
</dbReference>
<dbReference type="InterPro" id="IPR049326">
    <property type="entry name" value="Rhodopsin_dom_fungi"/>
</dbReference>
<feature type="transmembrane region" description="Helical" evidence="7">
    <location>
        <begin position="157"/>
        <end position="182"/>
    </location>
</feature>
<feature type="transmembrane region" description="Helical" evidence="7">
    <location>
        <begin position="126"/>
        <end position="150"/>
    </location>
</feature>
<dbReference type="InterPro" id="IPR052337">
    <property type="entry name" value="SAT4-like"/>
</dbReference>
<evidence type="ECO:0000256" key="4">
    <source>
        <dbReference type="ARBA" id="ARBA00023136"/>
    </source>
</evidence>
<evidence type="ECO:0000256" key="3">
    <source>
        <dbReference type="ARBA" id="ARBA00022989"/>
    </source>
</evidence>
<evidence type="ECO:0000256" key="6">
    <source>
        <dbReference type="SAM" id="MobiDB-lite"/>
    </source>
</evidence>
<keyword evidence="4 7" id="KW-0472">Membrane</keyword>
<evidence type="ECO:0000259" key="8">
    <source>
        <dbReference type="Pfam" id="PF20684"/>
    </source>
</evidence>
<dbReference type="AlphaFoldDB" id="M1Z7R8"/>
<evidence type="ECO:0000256" key="2">
    <source>
        <dbReference type="ARBA" id="ARBA00022692"/>
    </source>
</evidence>
<keyword evidence="2 7" id="KW-0812">Transmembrane</keyword>
<feature type="transmembrane region" description="Helical" evidence="7">
    <location>
        <begin position="81"/>
        <end position="106"/>
    </location>
</feature>
<protein>
    <recommendedName>
        <fullName evidence="8">Rhodopsin domain-containing protein</fullName>
    </recommendedName>
</protein>
<organism evidence="9 10">
    <name type="scientific">Leptosphaeria maculans (strain JN3 / isolate v23.1.3 / race Av1-4-5-6-7-8)</name>
    <name type="common">Blackleg fungus</name>
    <name type="synonym">Phoma lingam</name>
    <dbReference type="NCBI Taxonomy" id="985895"/>
    <lineage>
        <taxon>Eukaryota</taxon>
        <taxon>Fungi</taxon>
        <taxon>Dikarya</taxon>
        <taxon>Ascomycota</taxon>
        <taxon>Pezizomycotina</taxon>
        <taxon>Dothideomycetes</taxon>
        <taxon>Pleosporomycetidae</taxon>
        <taxon>Pleosporales</taxon>
        <taxon>Pleosporineae</taxon>
        <taxon>Leptosphaeriaceae</taxon>
        <taxon>Plenodomus</taxon>
        <taxon>Plenodomus lingam/Leptosphaeria maculans species complex</taxon>
    </lineage>
</organism>
<evidence type="ECO:0000313" key="10">
    <source>
        <dbReference type="Proteomes" id="UP000002668"/>
    </source>
</evidence>
<feature type="region of interest" description="Disordered" evidence="6">
    <location>
        <begin position="313"/>
        <end position="352"/>
    </location>
</feature>
<feature type="transmembrane region" description="Helical" evidence="7">
    <location>
        <begin position="241"/>
        <end position="260"/>
    </location>
</feature>
<feature type="domain" description="Rhodopsin" evidence="8">
    <location>
        <begin position="65"/>
        <end position="305"/>
    </location>
</feature>
<feature type="transmembrane region" description="Helical" evidence="7">
    <location>
        <begin position="211"/>
        <end position="229"/>
    </location>
</feature>
<evidence type="ECO:0000313" key="9">
    <source>
        <dbReference type="EMBL" id="CCT61136.1"/>
    </source>
</evidence>
<keyword evidence="3 7" id="KW-1133">Transmembrane helix</keyword>
<feature type="transmembrane region" description="Helical" evidence="7">
    <location>
        <begin position="280"/>
        <end position="300"/>
    </location>
</feature>
<dbReference type="VEuPathDB" id="FungiDB:Lema_P125420.1"/>
<dbReference type="Proteomes" id="UP000002668">
    <property type="component" value="Genome"/>
</dbReference>
<dbReference type="OrthoDB" id="5417844at2759"/>
<dbReference type="PANTHER" id="PTHR33048:SF93">
    <property type="entry name" value="INTEGRAL MEMBRANE PROTEIN"/>
    <property type="match status" value="1"/>
</dbReference>
<evidence type="ECO:0000256" key="5">
    <source>
        <dbReference type="ARBA" id="ARBA00038359"/>
    </source>
</evidence>
<dbReference type="Pfam" id="PF20684">
    <property type="entry name" value="Fung_rhodopsin"/>
    <property type="match status" value="1"/>
</dbReference>
<keyword evidence="10" id="KW-1185">Reference proteome</keyword>
<reference evidence="9 10" key="1">
    <citation type="journal article" date="2011" name="Nat. Commun.">
        <title>Effector diversification within compartments of the Leptosphaeria maculans genome affected by Repeat-Induced Point mutations.</title>
        <authorList>
            <person name="Rouxel T."/>
            <person name="Grandaubert J."/>
            <person name="Hane J.K."/>
            <person name="Hoede C."/>
            <person name="van de Wouw A.P."/>
            <person name="Couloux A."/>
            <person name="Dominguez V."/>
            <person name="Anthouard V."/>
            <person name="Bally P."/>
            <person name="Bourras S."/>
            <person name="Cozijnsen A.J."/>
            <person name="Ciuffetti L.M."/>
            <person name="Degrave A."/>
            <person name="Dilmaghani A."/>
            <person name="Duret L."/>
            <person name="Fudal I."/>
            <person name="Goodwin S.B."/>
            <person name="Gout L."/>
            <person name="Glaser N."/>
            <person name="Linglin J."/>
            <person name="Kema G.H.J."/>
            <person name="Lapalu N."/>
            <person name="Lawrence C.B."/>
            <person name="May K."/>
            <person name="Meyer M."/>
            <person name="Ollivier B."/>
            <person name="Poulain J."/>
            <person name="Schoch C.L."/>
            <person name="Simon A."/>
            <person name="Spatafora J.W."/>
            <person name="Stachowiak A."/>
            <person name="Turgeon B.G."/>
            <person name="Tyler B.M."/>
            <person name="Vincent D."/>
            <person name="Weissenbach J."/>
            <person name="Amselem J."/>
            <person name="Quesneville H."/>
            <person name="Oliver R.P."/>
            <person name="Wincker P."/>
            <person name="Balesdent M.-H."/>
            <person name="Howlett B.J."/>
        </authorList>
    </citation>
    <scope>NUCLEOTIDE SEQUENCE [LARGE SCALE GENOMIC DNA]</scope>
    <source>
        <strain evidence="10">JN3 / isolate v23.1.3 / race Av1-4-5-6-7-8</strain>
    </source>
</reference>
<feature type="region of interest" description="Disordered" evidence="6">
    <location>
        <begin position="375"/>
        <end position="396"/>
    </location>
</feature>
<gene>
    <name evidence="9" type="ORF">Lema_P125420.1</name>
</gene>